<dbReference type="Gene3D" id="3.40.50.1010">
    <property type="entry name" value="5'-nuclease"/>
    <property type="match status" value="1"/>
</dbReference>
<feature type="compositionally biased region" description="Low complexity" evidence="1">
    <location>
        <begin position="169"/>
        <end position="179"/>
    </location>
</feature>
<dbReference type="EMBL" id="BJXN01000011">
    <property type="protein sequence ID" value="GEM90274.1"/>
    <property type="molecule type" value="Genomic_DNA"/>
</dbReference>
<proteinExistence type="predicted"/>
<dbReference type="InterPro" id="IPR047140">
    <property type="entry name" value="LabA"/>
</dbReference>
<accession>A0A511RKS7</accession>
<gene>
    <name evidence="3" type="ORF">ODE01S_17080</name>
</gene>
<feature type="region of interest" description="Disordered" evidence="1">
    <location>
        <begin position="168"/>
        <end position="189"/>
    </location>
</feature>
<dbReference type="InterPro" id="IPR021139">
    <property type="entry name" value="NYN"/>
</dbReference>
<organism evidence="3 4">
    <name type="scientific">Oceanithermus desulfurans NBRC 100063</name>
    <dbReference type="NCBI Taxonomy" id="1227550"/>
    <lineage>
        <taxon>Bacteria</taxon>
        <taxon>Thermotogati</taxon>
        <taxon>Deinococcota</taxon>
        <taxon>Deinococci</taxon>
        <taxon>Thermales</taxon>
        <taxon>Thermaceae</taxon>
        <taxon>Oceanithermus</taxon>
    </lineage>
</organism>
<name>A0A511RKS7_9DEIN</name>
<dbReference type="CDD" id="cd10911">
    <property type="entry name" value="PIN_LabA"/>
    <property type="match status" value="1"/>
</dbReference>
<dbReference type="Pfam" id="PF01936">
    <property type="entry name" value="NYN"/>
    <property type="match status" value="1"/>
</dbReference>
<evidence type="ECO:0000313" key="4">
    <source>
        <dbReference type="Proteomes" id="UP000321827"/>
    </source>
</evidence>
<comment type="caution">
    <text evidence="3">The sequence shown here is derived from an EMBL/GenBank/DDBJ whole genome shotgun (WGS) entry which is preliminary data.</text>
</comment>
<dbReference type="GO" id="GO:0004540">
    <property type="term" value="F:RNA nuclease activity"/>
    <property type="evidence" value="ECO:0007669"/>
    <property type="project" value="InterPro"/>
</dbReference>
<dbReference type="RefSeq" id="WP_147147872.1">
    <property type="nucleotide sequence ID" value="NZ_BJXN01000011.1"/>
</dbReference>
<feature type="domain" description="NYN" evidence="2">
    <location>
        <begin position="3"/>
        <end position="146"/>
    </location>
</feature>
<sequence length="189" mass="21369">MDRLALFIDGSFVYNCAKRMGWNVDHRKVIEHFPSGFALFNAFYYAPITDWNDERQQKFLDALIFMGYSVRSREVRGEAPSFEAHIATDLLITAPRWDVALLASGAAQLVPAVEAVRTMGKEVHLLGIPELVDLDIRSATDRFIDLKEYRELLEREGGGRRVFPDVTQELANTENASAEASEETRTEEG</sequence>
<dbReference type="AlphaFoldDB" id="A0A511RKS7"/>
<evidence type="ECO:0000259" key="2">
    <source>
        <dbReference type="Pfam" id="PF01936"/>
    </source>
</evidence>
<protein>
    <recommendedName>
        <fullName evidence="2">NYN domain-containing protein</fullName>
    </recommendedName>
</protein>
<dbReference type="Proteomes" id="UP000321827">
    <property type="component" value="Unassembled WGS sequence"/>
</dbReference>
<dbReference type="PANTHER" id="PTHR35458">
    <property type="entry name" value="SLR0755 PROTEIN"/>
    <property type="match status" value="1"/>
</dbReference>
<evidence type="ECO:0000256" key="1">
    <source>
        <dbReference type="SAM" id="MobiDB-lite"/>
    </source>
</evidence>
<evidence type="ECO:0000313" key="3">
    <source>
        <dbReference type="EMBL" id="GEM90274.1"/>
    </source>
</evidence>
<dbReference type="OrthoDB" id="9794137at2"/>
<reference evidence="3 4" key="1">
    <citation type="submission" date="2019-07" db="EMBL/GenBank/DDBJ databases">
        <title>Whole genome shotgun sequence of Oceanithermus desulfurans NBRC 100063.</title>
        <authorList>
            <person name="Hosoyama A."/>
            <person name="Uohara A."/>
            <person name="Ohji S."/>
            <person name="Ichikawa N."/>
        </authorList>
    </citation>
    <scope>NUCLEOTIDE SEQUENCE [LARGE SCALE GENOMIC DNA]</scope>
    <source>
        <strain evidence="3 4">NBRC 100063</strain>
    </source>
</reference>
<dbReference type="PANTHER" id="PTHR35458:SF2">
    <property type="entry name" value="SLR0755 PROTEIN"/>
    <property type="match status" value="1"/>
</dbReference>